<sequence>MNIDKSVNQTTELPVPPISEDTKDALEPYSPMVQQDFKQFKIDFLHWLIECGKDTYRQEGFAESTVKTTHYKLESAFRWLWEEDGEFTKFIPQDRATELLDDLMKYTDYPDSYIWNVEKAIRRLYKYLREHKNRPLDEWEHDIPVEPSRGSDSSEHIKDRFYPEEMNRLYEISIQVYSIRSYWSLNPDERQELKRFVSQQQGVNIEDVGEEHFEKASSWKYPSIIAVTSDLGLRPIEVGKMKADWVNLPHNEINIPAKDSTKNKESWNCEISSTTRNALENWMQQRQSYEKYDDSDYLWLTKYGNQYNSRSLNKVLDKLMEEADLQEGNRNLSYYSFRHGVASLWTEKEGIGKAAEQVRHSNLKTTKNYLRTNDRTNKNHANEKW</sequence>
<evidence type="ECO:0000256" key="2">
    <source>
        <dbReference type="SAM" id="MobiDB-lite"/>
    </source>
</evidence>
<dbReference type="EMBL" id="JAMQOM010000003">
    <property type="protein sequence ID" value="MDS0221121.1"/>
    <property type="molecule type" value="Genomic_DNA"/>
</dbReference>
<keyword evidence="1" id="KW-0233">DNA recombination</keyword>
<accession>A0AAE4JII0</accession>
<evidence type="ECO:0000313" key="5">
    <source>
        <dbReference type="Proteomes" id="UP001253439"/>
    </source>
</evidence>
<feature type="region of interest" description="Disordered" evidence="2">
    <location>
        <begin position="1"/>
        <end position="22"/>
    </location>
</feature>
<feature type="compositionally biased region" description="Polar residues" evidence="2">
    <location>
        <begin position="1"/>
        <end position="12"/>
    </location>
</feature>
<dbReference type="Proteomes" id="UP001253439">
    <property type="component" value="Unassembled WGS sequence"/>
</dbReference>
<evidence type="ECO:0000256" key="1">
    <source>
        <dbReference type="ARBA" id="ARBA00023172"/>
    </source>
</evidence>
<dbReference type="GO" id="GO:0015074">
    <property type="term" value="P:DNA integration"/>
    <property type="evidence" value="ECO:0007669"/>
    <property type="project" value="InterPro"/>
</dbReference>
<dbReference type="InterPro" id="IPR002104">
    <property type="entry name" value="Integrase_catalytic"/>
</dbReference>
<gene>
    <name evidence="4" type="ORF">NDI54_07155</name>
</gene>
<organism evidence="4 5">
    <name type="scientific">Haloarcula terrestris</name>
    <dbReference type="NCBI Taxonomy" id="2950533"/>
    <lineage>
        <taxon>Archaea</taxon>
        <taxon>Methanobacteriati</taxon>
        <taxon>Methanobacteriota</taxon>
        <taxon>Stenosarchaea group</taxon>
        <taxon>Halobacteria</taxon>
        <taxon>Halobacteriales</taxon>
        <taxon>Haloarculaceae</taxon>
        <taxon>Haloarcula</taxon>
    </lineage>
</organism>
<comment type="caution">
    <text evidence="4">The sequence shown here is derived from an EMBL/GenBank/DDBJ whole genome shotgun (WGS) entry which is preliminary data.</text>
</comment>
<dbReference type="SUPFAM" id="SSF56349">
    <property type="entry name" value="DNA breaking-rejoining enzymes"/>
    <property type="match status" value="1"/>
</dbReference>
<name>A0AAE4JII0_9EURY</name>
<evidence type="ECO:0000259" key="3">
    <source>
        <dbReference type="PROSITE" id="PS51898"/>
    </source>
</evidence>
<proteinExistence type="predicted"/>
<dbReference type="InterPro" id="IPR011010">
    <property type="entry name" value="DNA_brk_join_enz"/>
</dbReference>
<evidence type="ECO:0000313" key="4">
    <source>
        <dbReference type="EMBL" id="MDS0221121.1"/>
    </source>
</evidence>
<dbReference type="InterPro" id="IPR013762">
    <property type="entry name" value="Integrase-like_cat_sf"/>
</dbReference>
<feature type="domain" description="Tyr recombinase" evidence="3">
    <location>
        <begin position="192"/>
        <end position="382"/>
    </location>
</feature>
<dbReference type="Pfam" id="PF00589">
    <property type="entry name" value="Phage_integrase"/>
    <property type="match status" value="1"/>
</dbReference>
<dbReference type="RefSeq" id="WP_310895783.1">
    <property type="nucleotide sequence ID" value="NZ_JAMQOM010000003.1"/>
</dbReference>
<dbReference type="GO" id="GO:0006310">
    <property type="term" value="P:DNA recombination"/>
    <property type="evidence" value="ECO:0007669"/>
    <property type="project" value="UniProtKB-KW"/>
</dbReference>
<reference evidence="4 5" key="1">
    <citation type="submission" date="2022-06" db="EMBL/GenBank/DDBJ databases">
        <title>Haloarcula sp. a new haloarchaeum isolate from saline soil.</title>
        <authorList>
            <person name="Strakova D."/>
            <person name="Galisteo C."/>
            <person name="Sanchez-Porro C."/>
            <person name="Ventosa A."/>
        </authorList>
    </citation>
    <scope>NUCLEOTIDE SEQUENCE [LARGE SCALE GENOMIC DNA]</scope>
    <source>
        <strain evidence="4 5">S1AR25-5A</strain>
    </source>
</reference>
<dbReference type="PROSITE" id="PS51898">
    <property type="entry name" value="TYR_RECOMBINASE"/>
    <property type="match status" value="1"/>
</dbReference>
<dbReference type="GO" id="GO:0003677">
    <property type="term" value="F:DNA binding"/>
    <property type="evidence" value="ECO:0007669"/>
    <property type="project" value="InterPro"/>
</dbReference>
<keyword evidence="5" id="KW-1185">Reference proteome</keyword>
<protein>
    <submittedName>
        <fullName evidence="4">Site-specific integrase</fullName>
    </submittedName>
</protein>
<dbReference type="Gene3D" id="1.10.443.10">
    <property type="entry name" value="Intergrase catalytic core"/>
    <property type="match status" value="1"/>
</dbReference>
<dbReference type="AlphaFoldDB" id="A0AAE4JII0"/>
<dbReference type="CDD" id="cd00397">
    <property type="entry name" value="DNA_BRE_C"/>
    <property type="match status" value="1"/>
</dbReference>